<evidence type="ECO:0000259" key="1">
    <source>
        <dbReference type="Pfam" id="PF01609"/>
    </source>
</evidence>
<sequence length="329" mass="37871">MVSHIPVEVWHDWVHRVGRKLARNRAWDTVGGLRVVAIDGVELFVQHSVTCRDCLHRQVQGMTEWFHRIVVASTVGPQRQAVLEWERVHPADGSDKNEGEPTAAYRLLDNLFHAYHHQIEVIVADALYATRVFIEAVRAHGWDVVIRLKDDRLTRLNDAQGLLKITDPAVTEPGLSIGDFGELSWGTLTHLRVVYWKRTVLTKKRGPHSGTQTATTVFTGWALTTCGQAVSAYTVYAIMHHRWDLENCIFRQGKTTWRWDHWFGHTPEMIEAILGVQLTALTLWSWWTTRKTVSPAYKQMARITWVEIAREALGTMRTDWACRWRLQPT</sequence>
<name>A0A2T2X3K7_9FIRM</name>
<protein>
    <recommendedName>
        <fullName evidence="1">Transposase IS4-like domain-containing protein</fullName>
    </recommendedName>
</protein>
<organism evidence="2 3">
    <name type="scientific">Sulfobacillus benefaciens</name>
    <dbReference type="NCBI Taxonomy" id="453960"/>
    <lineage>
        <taxon>Bacteria</taxon>
        <taxon>Bacillati</taxon>
        <taxon>Bacillota</taxon>
        <taxon>Clostridia</taxon>
        <taxon>Eubacteriales</taxon>
        <taxon>Clostridiales Family XVII. Incertae Sedis</taxon>
        <taxon>Sulfobacillus</taxon>
    </lineage>
</organism>
<dbReference type="AlphaFoldDB" id="A0A2T2X3K7"/>
<dbReference type="EMBL" id="PXYW01000092">
    <property type="protein sequence ID" value="PSR29074.1"/>
    <property type="molecule type" value="Genomic_DNA"/>
</dbReference>
<proteinExistence type="predicted"/>
<evidence type="ECO:0000313" key="3">
    <source>
        <dbReference type="Proteomes" id="UP000242972"/>
    </source>
</evidence>
<dbReference type="InterPro" id="IPR002559">
    <property type="entry name" value="Transposase_11"/>
</dbReference>
<dbReference type="GO" id="GO:0004803">
    <property type="term" value="F:transposase activity"/>
    <property type="evidence" value="ECO:0007669"/>
    <property type="project" value="InterPro"/>
</dbReference>
<accession>A0A2T2X3K7</accession>
<dbReference type="GO" id="GO:0003677">
    <property type="term" value="F:DNA binding"/>
    <property type="evidence" value="ECO:0007669"/>
    <property type="project" value="InterPro"/>
</dbReference>
<dbReference type="Proteomes" id="UP000242972">
    <property type="component" value="Unassembled WGS sequence"/>
</dbReference>
<dbReference type="SUPFAM" id="SSF53098">
    <property type="entry name" value="Ribonuclease H-like"/>
    <property type="match status" value="1"/>
</dbReference>
<dbReference type="GO" id="GO:0006313">
    <property type="term" value="P:DNA transposition"/>
    <property type="evidence" value="ECO:0007669"/>
    <property type="project" value="InterPro"/>
</dbReference>
<dbReference type="Pfam" id="PF01609">
    <property type="entry name" value="DDE_Tnp_1"/>
    <property type="match status" value="1"/>
</dbReference>
<comment type="caution">
    <text evidence="2">The sequence shown here is derived from an EMBL/GenBank/DDBJ whole genome shotgun (WGS) entry which is preliminary data.</text>
</comment>
<evidence type="ECO:0000313" key="2">
    <source>
        <dbReference type="EMBL" id="PSR29074.1"/>
    </source>
</evidence>
<reference evidence="2 3" key="1">
    <citation type="journal article" date="2014" name="BMC Genomics">
        <title>Comparison of environmental and isolate Sulfobacillus genomes reveals diverse carbon, sulfur, nitrogen, and hydrogen metabolisms.</title>
        <authorList>
            <person name="Justice N.B."/>
            <person name="Norman A."/>
            <person name="Brown C.T."/>
            <person name="Singh A."/>
            <person name="Thomas B.C."/>
            <person name="Banfield J.F."/>
        </authorList>
    </citation>
    <scope>NUCLEOTIDE SEQUENCE [LARGE SCALE GENOMIC DNA]</scope>
    <source>
        <strain evidence="2">AMDSBA4</strain>
    </source>
</reference>
<feature type="domain" description="Transposase IS4-like" evidence="1">
    <location>
        <begin position="91"/>
        <end position="283"/>
    </location>
</feature>
<dbReference type="InterPro" id="IPR012337">
    <property type="entry name" value="RNaseH-like_sf"/>
</dbReference>
<gene>
    <name evidence="2" type="ORF">C7B46_18770</name>
</gene>